<name>A0A9D6QKI0_UNCEI</name>
<gene>
    <name evidence="3" type="ORF">HY076_08545</name>
</gene>
<comment type="caution">
    <text evidence="3">The sequence shown here is derived from an EMBL/GenBank/DDBJ whole genome shotgun (WGS) entry which is preliminary data.</text>
</comment>
<evidence type="ECO:0000256" key="1">
    <source>
        <dbReference type="SAM" id="SignalP"/>
    </source>
</evidence>
<accession>A0A9D6QKI0</accession>
<evidence type="ECO:0000313" key="4">
    <source>
        <dbReference type="Proteomes" id="UP000807850"/>
    </source>
</evidence>
<sequence>MPFRRPSIVVSLAAAAFALATVAAPAHALRVATWNIARYDGSQTSLEPSMRTVINGMNPDVIVLEELDSATGRDRFLNNVLNTAQPGQWSATSWVQLQSFPVEGGAIFYKTAAVTVSGLTTISTSGPRDVPTCFIQPTAYVSPAAGFQMFSVHLKAGGPGTADSTTRRLECTDIRNYLNGLAPGTNFMLGGDTNFYGDQEGGYARLIESQLNNNGRLKDPNGLSGTWHQNSSYVQWFTQSPCLSGDCPSGFTGGGLDDRFDIWFTSYGMEDGVALDYAPGGAINSSVYPWAYGNDNQHYKIAVNSAPTNSTVGQTIADALHASSDHLPVLIVLALPPKIVGDSELDLATIIVGGISAGTFQVANGAVQPASALHYSLTAPAGFVTQNGSFTRNAGALPNNHSAHVDASSPGFKSGALYVNSDDPDSSAKPVQLSCTVLRHASASLDSASVLVTTPLDFGQHVVGQFSDMPVRVFDQGWDALEAGLSVDSGTLTGDSRFSIVGGFNPTLIGGIGQTWSIHFDDTNATAQTYTATLTFATSDEPYDGGTSQASLTVNISATVTSDVAGVKGRTIPKVLAFYPPRPNPVATNVEIAFDLPHAAPASLAVFDLAGRRIATLASGTLEADHYAIAWDGRGDGGGRVAPGLYFVRFVTPGMHRTTRLVMLP</sequence>
<feature type="domain" description="FlgD/Vpr Ig-like" evidence="2">
    <location>
        <begin position="589"/>
        <end position="648"/>
    </location>
</feature>
<reference evidence="3" key="1">
    <citation type="submission" date="2020-07" db="EMBL/GenBank/DDBJ databases">
        <title>Huge and variable diversity of episymbiotic CPR bacteria and DPANN archaea in groundwater ecosystems.</title>
        <authorList>
            <person name="He C.Y."/>
            <person name="Keren R."/>
            <person name="Whittaker M."/>
            <person name="Farag I.F."/>
            <person name="Doudna J."/>
            <person name="Cate J.H.D."/>
            <person name="Banfield J.F."/>
        </authorList>
    </citation>
    <scope>NUCLEOTIDE SEQUENCE</scope>
    <source>
        <strain evidence="3">NC_groundwater_928_Pr1_S-0.2um_72_17</strain>
    </source>
</reference>
<evidence type="ECO:0000313" key="3">
    <source>
        <dbReference type="EMBL" id="MBI3540305.1"/>
    </source>
</evidence>
<feature type="signal peptide" evidence="1">
    <location>
        <begin position="1"/>
        <end position="28"/>
    </location>
</feature>
<organism evidence="3 4">
    <name type="scientific">Eiseniibacteriota bacterium</name>
    <dbReference type="NCBI Taxonomy" id="2212470"/>
    <lineage>
        <taxon>Bacteria</taxon>
        <taxon>Candidatus Eiseniibacteriota</taxon>
    </lineage>
</organism>
<dbReference type="Pfam" id="PF13860">
    <property type="entry name" value="FlgD_ig"/>
    <property type="match status" value="1"/>
</dbReference>
<keyword evidence="1" id="KW-0732">Signal</keyword>
<dbReference type="SUPFAM" id="SSF56219">
    <property type="entry name" value="DNase I-like"/>
    <property type="match status" value="1"/>
</dbReference>
<evidence type="ECO:0000259" key="2">
    <source>
        <dbReference type="Pfam" id="PF13860"/>
    </source>
</evidence>
<dbReference type="Gene3D" id="3.60.10.10">
    <property type="entry name" value="Endonuclease/exonuclease/phosphatase"/>
    <property type="match status" value="1"/>
</dbReference>
<dbReference type="AlphaFoldDB" id="A0A9D6QKI0"/>
<protein>
    <submittedName>
        <fullName evidence="3">T9SS type A sorting domain-containing protein</fullName>
    </submittedName>
</protein>
<dbReference type="EMBL" id="JACQAY010000282">
    <property type="protein sequence ID" value="MBI3540305.1"/>
    <property type="molecule type" value="Genomic_DNA"/>
</dbReference>
<dbReference type="InterPro" id="IPR026444">
    <property type="entry name" value="Secre_tail"/>
</dbReference>
<dbReference type="InterPro" id="IPR025965">
    <property type="entry name" value="FlgD/Vpr_Ig-like"/>
</dbReference>
<feature type="chain" id="PRO_5039109757" evidence="1">
    <location>
        <begin position="29"/>
        <end position="665"/>
    </location>
</feature>
<dbReference type="InterPro" id="IPR036691">
    <property type="entry name" value="Endo/exonu/phosph_ase_sf"/>
</dbReference>
<dbReference type="Proteomes" id="UP000807850">
    <property type="component" value="Unassembled WGS sequence"/>
</dbReference>
<dbReference type="Gene3D" id="2.60.40.4070">
    <property type="match status" value="1"/>
</dbReference>
<proteinExistence type="predicted"/>
<dbReference type="NCBIfam" id="TIGR04183">
    <property type="entry name" value="Por_Secre_tail"/>
    <property type="match status" value="1"/>
</dbReference>